<keyword evidence="2" id="KW-0963">Cytoplasm</keyword>
<evidence type="ECO:0000256" key="1">
    <source>
        <dbReference type="ARBA" id="ARBA00004496"/>
    </source>
</evidence>
<dbReference type="CDD" id="cd01448">
    <property type="entry name" value="TST_Repeat_1"/>
    <property type="match status" value="1"/>
</dbReference>
<evidence type="ECO:0000259" key="7">
    <source>
        <dbReference type="PROSITE" id="PS50206"/>
    </source>
</evidence>
<organism evidence="8 9">
    <name type="scientific">Magnetospirillum fulvum</name>
    <name type="common">Rhodospirillum fulvum</name>
    <dbReference type="NCBI Taxonomy" id="1082"/>
    <lineage>
        <taxon>Bacteria</taxon>
        <taxon>Pseudomonadati</taxon>
        <taxon>Pseudomonadota</taxon>
        <taxon>Alphaproteobacteria</taxon>
        <taxon>Rhodospirillales</taxon>
        <taxon>Rhodospirillaceae</taxon>
        <taxon>Magnetospirillum</taxon>
    </lineage>
</organism>
<accession>A0A1H6HDL0</accession>
<dbReference type="InterPro" id="IPR001307">
    <property type="entry name" value="Thiosulphate_STrfase_CS"/>
</dbReference>
<dbReference type="InterPro" id="IPR036873">
    <property type="entry name" value="Rhodanese-like_dom_sf"/>
</dbReference>
<dbReference type="AlphaFoldDB" id="A0A1H6HDL0"/>
<proteinExistence type="predicted"/>
<name>A0A1H6HDL0_MAGFU</name>
<dbReference type="EMBL" id="FNWO01000004">
    <property type="protein sequence ID" value="SEH32285.1"/>
    <property type="molecule type" value="Genomic_DNA"/>
</dbReference>
<dbReference type="Gene3D" id="3.40.250.10">
    <property type="entry name" value="Rhodanese-like domain"/>
    <property type="match status" value="2"/>
</dbReference>
<evidence type="ECO:0000256" key="3">
    <source>
        <dbReference type="ARBA" id="ARBA00022679"/>
    </source>
</evidence>
<dbReference type="FunFam" id="3.40.250.10:FF:000015">
    <property type="entry name" value="Sulfurtransferase"/>
    <property type="match status" value="1"/>
</dbReference>
<dbReference type="SMART" id="SM00450">
    <property type="entry name" value="RHOD"/>
    <property type="match status" value="2"/>
</dbReference>
<keyword evidence="4" id="KW-0677">Repeat</keyword>
<dbReference type="GO" id="GO:0004792">
    <property type="term" value="F:thiosulfate-cyanide sulfurtransferase activity"/>
    <property type="evidence" value="ECO:0007669"/>
    <property type="project" value="InterPro"/>
</dbReference>
<evidence type="ECO:0000256" key="6">
    <source>
        <dbReference type="RuleBase" id="RU000507"/>
    </source>
</evidence>
<dbReference type="Proteomes" id="UP000182983">
    <property type="component" value="Unassembled WGS sequence"/>
</dbReference>
<feature type="domain" description="Rhodanese" evidence="7">
    <location>
        <begin position="20"/>
        <end position="137"/>
    </location>
</feature>
<evidence type="ECO:0000313" key="8">
    <source>
        <dbReference type="EMBL" id="SEH32285.1"/>
    </source>
</evidence>
<dbReference type="Pfam" id="PF00581">
    <property type="entry name" value="Rhodanese"/>
    <property type="match status" value="2"/>
</dbReference>
<dbReference type="GO" id="GO:0016784">
    <property type="term" value="F:3-mercaptopyruvate sulfurtransferase activity"/>
    <property type="evidence" value="ECO:0007669"/>
    <property type="project" value="UniProtKB-EC"/>
</dbReference>
<gene>
    <name evidence="8" type="ORF">SAMN04244559_01216</name>
</gene>
<comment type="catalytic activity">
    <reaction evidence="5">
        <text>2-oxo-3-sulfanylpropanoate + [thioredoxin]-dithiol = [thioredoxin]-disulfide + hydrogen sulfide + pyruvate + H(+)</text>
        <dbReference type="Rhea" id="RHEA:21740"/>
        <dbReference type="Rhea" id="RHEA-COMP:10698"/>
        <dbReference type="Rhea" id="RHEA-COMP:10700"/>
        <dbReference type="ChEBI" id="CHEBI:15361"/>
        <dbReference type="ChEBI" id="CHEBI:15378"/>
        <dbReference type="ChEBI" id="CHEBI:29919"/>
        <dbReference type="ChEBI" id="CHEBI:29950"/>
        <dbReference type="ChEBI" id="CHEBI:50058"/>
        <dbReference type="ChEBI" id="CHEBI:57678"/>
        <dbReference type="EC" id="2.8.1.2"/>
    </reaction>
    <physiologicalReaction direction="left-to-right" evidence="5">
        <dbReference type="Rhea" id="RHEA:21741"/>
    </physiologicalReaction>
</comment>
<evidence type="ECO:0000313" key="9">
    <source>
        <dbReference type="Proteomes" id="UP000182983"/>
    </source>
</evidence>
<dbReference type="InterPro" id="IPR001763">
    <property type="entry name" value="Rhodanese-like_dom"/>
</dbReference>
<dbReference type="PROSITE" id="PS00683">
    <property type="entry name" value="RHODANESE_2"/>
    <property type="match status" value="1"/>
</dbReference>
<keyword evidence="9" id="KW-1185">Reference proteome</keyword>
<dbReference type="PANTHER" id="PTHR11364:SF27">
    <property type="entry name" value="SULFURTRANSFERASE"/>
    <property type="match status" value="1"/>
</dbReference>
<dbReference type="GO" id="GO:0005737">
    <property type="term" value="C:cytoplasm"/>
    <property type="evidence" value="ECO:0007669"/>
    <property type="project" value="UniProtKB-SubCell"/>
</dbReference>
<evidence type="ECO:0000256" key="5">
    <source>
        <dbReference type="ARBA" id="ARBA00051793"/>
    </source>
</evidence>
<feature type="domain" description="Rhodanese" evidence="7">
    <location>
        <begin position="167"/>
        <end position="282"/>
    </location>
</feature>
<sequence length="284" mass="31244">MSIANPDALVSTDWLADHLAAPDVRVVDASWFLPKQNRNAREEYDAEHIPGAVFFDIDDIADTESGLPHMLPAPEKFSSKVRKLGLGNGNRVVVYDSNNFAASARVWWMFRTFGHTDISVLDGGLPKWRREGRPVEDLPPVPRTRHFVARFNRLLLRDYDHVLANVESQHEQVIDARPAPRFRGEVPEPRPCPLQGHIPGAVNIPSSDLIDEVNHTLLPLDPLRARFAAAGIDPKRPIVVGCGSGVTACIVALGLHLIGANEVAVYDGSWAEWGSREGSPVARG</sequence>
<dbReference type="PROSITE" id="PS50206">
    <property type="entry name" value="RHODANESE_3"/>
    <property type="match status" value="2"/>
</dbReference>
<protein>
    <recommendedName>
        <fullName evidence="6">Sulfurtransferase</fullName>
    </recommendedName>
</protein>
<comment type="subcellular location">
    <subcellularLocation>
        <location evidence="1">Cytoplasm</location>
    </subcellularLocation>
</comment>
<dbReference type="FunFam" id="3.40.250.10:FF:000001">
    <property type="entry name" value="Sulfurtransferase"/>
    <property type="match status" value="1"/>
</dbReference>
<dbReference type="PANTHER" id="PTHR11364">
    <property type="entry name" value="THIOSULFATE SULFERTANSFERASE"/>
    <property type="match status" value="1"/>
</dbReference>
<dbReference type="SUPFAM" id="SSF52821">
    <property type="entry name" value="Rhodanese/Cell cycle control phosphatase"/>
    <property type="match status" value="2"/>
</dbReference>
<dbReference type="OrthoDB" id="9781034at2"/>
<dbReference type="PROSITE" id="PS00380">
    <property type="entry name" value="RHODANESE_1"/>
    <property type="match status" value="1"/>
</dbReference>
<keyword evidence="8" id="KW-0670">Pyruvate</keyword>
<dbReference type="NCBIfam" id="NF008557">
    <property type="entry name" value="PRK11493.1"/>
    <property type="match status" value="1"/>
</dbReference>
<dbReference type="CDD" id="cd01449">
    <property type="entry name" value="TST_Repeat_2"/>
    <property type="match status" value="1"/>
</dbReference>
<dbReference type="InterPro" id="IPR045078">
    <property type="entry name" value="TST/MPST-like"/>
</dbReference>
<reference evidence="9" key="1">
    <citation type="submission" date="2016-10" db="EMBL/GenBank/DDBJ databases">
        <authorList>
            <person name="Varghese N."/>
            <person name="Submissions S."/>
        </authorList>
    </citation>
    <scope>NUCLEOTIDE SEQUENCE [LARGE SCALE GENOMIC DNA]</scope>
    <source>
        <strain evidence="9">DSM 13234</strain>
    </source>
</reference>
<evidence type="ECO:0000256" key="2">
    <source>
        <dbReference type="ARBA" id="ARBA00022490"/>
    </source>
</evidence>
<keyword evidence="3 6" id="KW-0808">Transferase</keyword>
<dbReference type="RefSeq" id="WP_074766572.1">
    <property type="nucleotide sequence ID" value="NZ_FNWO01000004.1"/>
</dbReference>
<evidence type="ECO:0000256" key="4">
    <source>
        <dbReference type="ARBA" id="ARBA00022737"/>
    </source>
</evidence>